<protein>
    <recommendedName>
        <fullName evidence="8">Carrier domain-containing protein</fullName>
    </recommendedName>
</protein>
<dbReference type="SUPFAM" id="SSF52777">
    <property type="entry name" value="CoA-dependent acyltransferases"/>
    <property type="match status" value="4"/>
</dbReference>
<dbReference type="Proteomes" id="UP000642748">
    <property type="component" value="Unassembled WGS sequence"/>
</dbReference>
<dbReference type="Pfam" id="PF00668">
    <property type="entry name" value="Condensation"/>
    <property type="match status" value="2"/>
</dbReference>
<dbReference type="InterPro" id="IPR000873">
    <property type="entry name" value="AMP-dep_synth/lig_dom"/>
</dbReference>
<proteinExistence type="predicted"/>
<gene>
    <name evidence="9" type="ORF">Raf01_75890</name>
</gene>
<dbReference type="InterPro" id="IPR042099">
    <property type="entry name" value="ANL_N_sf"/>
</dbReference>
<dbReference type="InterPro" id="IPR006162">
    <property type="entry name" value="Ppantetheine_attach_site"/>
</dbReference>
<sequence>MTTTEATTGLTAGARIGFSVSEGLLSRAGAVWLTELGYDVRGYLADLGQCPRADLDVIAGELTATGVPTQVVDLRRPMAELLHDVVTYSARYEDGYWNTTGAARAVLVSQLSPLMVRDELDVFAHASVHGGNDQRRFTGYIQSLCPGLTAYTPWQDPRSADRFADRQGLAAFISSRGLQVGDQVVRSVDGNLGGFSHEAADLESLSGDVAIHRMLSVAATQAPDRCEHFELRIAEGRPVAVDGVETDALELMQRANAAGGRHGLGFLDVLENRLNGTKCRGVYEAPGLTLLHNCLQRLHQATLPAGAARRLRELGAVLGENLYAGRWFDAAADEARAEADTVVAAATGTVDVELYKGNVFPFALRDLPARSAVPRQARFSAGGFRWAVLAEDERAEVAESEPASASSAAPQPPASTATGLGSLTAQQRAALAARLASRRAVATRKIRPRDPRLDEVPAAFAQQRLWFLDRLAAGQPIYNVPIALRLRGALDADALRRAFAEIVARHEILRTALVERDGVPMQVVRPAADVPLAWRDLSRLPPRAREREAERLMRLEAAAPFDLQHDLLVRATVLQLSQDENLLLITGHHLALDGWSLGVLSDELSHLYEAYLSARAPSLRPLPVQYADVSLWHREWNDGPEAAAQLAHWTRHLQDLPILELPTDRPRPDHPPYAGKRLEHRLDDELVPALQRLSQERGATLFMTALAAFQIMMHRYTAQDDIVVASPFAGRSQPETEPLIGMFANMLVMRTQVRGEFSFADVLDQVRDWVLDADENQHVPFERLVDALSPVRDASRNPLFQVSFALQSATGLGFRLPGLAVTDVPVDSGTSRFDLAFNLERRADGYSLWADYSTELWDAERIERMFGHYETLLRAVLADPDALVRDLPLLTAEEFRFLIEEFNDTSRDFPSDATVDGLVARRAATQPDHVAVAMGSRTLTYAQLDAEASALAERLGDLGGVGRIVGVCVDRSPELVVSMLGVMRSGAAYLPLDPGDPPARRALLLDDTGASAVVAVSGSDLDLPADLPVFAPTGAAPAPRSSLNAPMPRHTAADAAYVIFTSGSTGKPKGVVVEHRAVVNFLTQVGRLFNLGPDDRMLQFANPTFDVSVFEIFGSLVTGGTLCMASRETLLAPDRLGEFLKRYGITVMDMAPAVMALLPAAEFASLRVVFVGGEAFSSSLVEAWNLPGRRFFNGYGPTEATVTCIVHECQGPDDTSPPIGRPLGNYRAYVLDRYGNPQPAGIPGELHLAGVGLARGYHDRPDLTAERFPRDPFQPGDERMYRTGDLVHQRWDGEIVFLGRVDRQVKLRGLRIELGEIESVLASCAGVRQAAAQLVGEGATARLVAYVRTEGELDVPALRAELGHTMAAHMIPAQFVRLEVMPLTSSGKIDYARLVAPELGADRDVAYVAPRSETERVLLDAVVSGLLPASEIGTQDNFFDLGGSSLQATQLAARIHATFATEIDLQAVYSAASMAELARLIDTARAASGQADRDERTAIETEVGELTDDQAAQMLAESVDPADADATLDPAEARRLLVARRVRQRAREREVAERITPRPRSTAPVPASLAQTRLWFLDQRSPGQTTYNAPFVFRVRGPLDRAALADALSRLAARHEALRTTFTTVNGMPVQVVHDPVAVELPYTDLTEADPRVRDGEAARLVHACVSEPFDLTVGPLLRTGLVRTAPNEHLFALTVHHIVCDAWSFAVIFRELDSLYAAAAENRPSSLPAPALQYGDFATWERGSAREERFDKDLAYWLNHLADIPTVKLPTDRPRPDVLSGAGARVRLNWDAELASLVADCARQTNTTLQVLMMAALAGLLHLHNDTAASDSTAGAGSQVFGMAVSGRTHAEIEDVVGFFVNTVVMRIETGDNPDLATLVERARTAVIAAAAHQELPFDRLVEELRVSRELTPNPLFHVRMTTHTGGLAAMTKLGALEVTSEPVDLDFAKFDLTFIVAETADRLALEIEYSTDLFDRTTVVEFGARFERVVRAIVTSPRQRLDTVTVLGEQEREGVEASS</sequence>
<dbReference type="PANTHER" id="PTHR45527">
    <property type="entry name" value="NONRIBOSOMAL PEPTIDE SYNTHETASE"/>
    <property type="match status" value="1"/>
</dbReference>
<dbReference type="InterPro" id="IPR048268">
    <property type="entry name" value="Arginosuc_syn_C"/>
</dbReference>
<comment type="caution">
    <text evidence="9">The sequence shown here is derived from an EMBL/GenBank/DDBJ whole genome shotgun (WGS) entry which is preliminary data.</text>
</comment>
<dbReference type="SUPFAM" id="SSF52402">
    <property type="entry name" value="Adenine nucleotide alpha hydrolases-like"/>
    <property type="match status" value="1"/>
</dbReference>
<dbReference type="PANTHER" id="PTHR45527:SF1">
    <property type="entry name" value="FATTY ACID SYNTHASE"/>
    <property type="match status" value="1"/>
</dbReference>
<dbReference type="InterPro" id="IPR048267">
    <property type="entry name" value="Arginosuc_syn_N"/>
</dbReference>
<evidence type="ECO:0000256" key="1">
    <source>
        <dbReference type="ARBA" id="ARBA00001957"/>
    </source>
</evidence>
<dbReference type="Gene3D" id="3.30.559.30">
    <property type="entry name" value="Nonribosomal peptide synthetase, condensation domain"/>
    <property type="match status" value="2"/>
</dbReference>
<dbReference type="InterPro" id="IPR010071">
    <property type="entry name" value="AA_adenyl_dom"/>
</dbReference>
<dbReference type="Pfam" id="PF00764">
    <property type="entry name" value="Arginosuc_synth"/>
    <property type="match status" value="1"/>
</dbReference>
<dbReference type="Pfam" id="PF00501">
    <property type="entry name" value="AMP-binding"/>
    <property type="match status" value="1"/>
</dbReference>
<dbReference type="FunFam" id="3.40.50.12780:FF:000012">
    <property type="entry name" value="Non-ribosomal peptide synthetase"/>
    <property type="match status" value="1"/>
</dbReference>
<dbReference type="InterPro" id="IPR029058">
    <property type="entry name" value="AB_hydrolase_fold"/>
</dbReference>
<dbReference type="SUPFAM" id="SSF47336">
    <property type="entry name" value="ACP-like"/>
    <property type="match status" value="1"/>
</dbReference>
<dbReference type="Gene3D" id="3.30.559.10">
    <property type="entry name" value="Chloramphenicol acetyltransferase-like domain"/>
    <property type="match status" value="2"/>
</dbReference>
<dbReference type="FunFam" id="3.30.559.10:FF:000012">
    <property type="entry name" value="Non-ribosomal peptide synthetase"/>
    <property type="match status" value="1"/>
</dbReference>
<keyword evidence="2" id="KW-0596">Phosphopantetheine</keyword>
<evidence type="ECO:0000256" key="2">
    <source>
        <dbReference type="ARBA" id="ARBA00022450"/>
    </source>
</evidence>
<dbReference type="Gene3D" id="3.40.50.620">
    <property type="entry name" value="HUPs"/>
    <property type="match status" value="1"/>
</dbReference>
<keyword evidence="6" id="KW-0067">ATP-binding</keyword>
<dbReference type="EMBL" id="BONZ01000080">
    <property type="protein sequence ID" value="GIH19417.1"/>
    <property type="molecule type" value="Genomic_DNA"/>
</dbReference>
<dbReference type="UniPathway" id="UPA00068">
    <property type="reaction ID" value="UER00113"/>
</dbReference>
<dbReference type="RefSeq" id="WP_203922875.1">
    <property type="nucleotide sequence ID" value="NZ_BONZ01000080.1"/>
</dbReference>
<dbReference type="PROSITE" id="PS00455">
    <property type="entry name" value="AMP_BINDING"/>
    <property type="match status" value="1"/>
</dbReference>
<evidence type="ECO:0000256" key="7">
    <source>
        <dbReference type="SAM" id="MobiDB-lite"/>
    </source>
</evidence>
<dbReference type="Pfam" id="PF00550">
    <property type="entry name" value="PP-binding"/>
    <property type="match status" value="1"/>
</dbReference>
<dbReference type="Gene3D" id="3.90.1260.10">
    <property type="entry name" value="Argininosuccinate synthetase, chain A, domain 2"/>
    <property type="match status" value="1"/>
</dbReference>
<dbReference type="GO" id="GO:0008610">
    <property type="term" value="P:lipid biosynthetic process"/>
    <property type="evidence" value="ECO:0007669"/>
    <property type="project" value="UniProtKB-ARBA"/>
</dbReference>
<dbReference type="Gene3D" id="3.40.50.1820">
    <property type="entry name" value="alpha/beta hydrolase"/>
    <property type="match status" value="1"/>
</dbReference>
<keyword evidence="4" id="KW-0436">Ligase</keyword>
<accession>A0A8J3R084</accession>
<dbReference type="InterPro" id="IPR025110">
    <property type="entry name" value="AMP-bd_C"/>
</dbReference>
<evidence type="ECO:0000256" key="5">
    <source>
        <dbReference type="ARBA" id="ARBA00022741"/>
    </source>
</evidence>
<dbReference type="Pfam" id="PF13193">
    <property type="entry name" value="AMP-binding_C"/>
    <property type="match status" value="1"/>
</dbReference>
<dbReference type="GO" id="GO:0005737">
    <property type="term" value="C:cytoplasm"/>
    <property type="evidence" value="ECO:0007669"/>
    <property type="project" value="TreeGrafter"/>
</dbReference>
<dbReference type="SUPFAM" id="SSF56801">
    <property type="entry name" value="Acetyl-CoA synthetase-like"/>
    <property type="match status" value="1"/>
</dbReference>
<dbReference type="SMART" id="SM00823">
    <property type="entry name" value="PKS_PP"/>
    <property type="match status" value="1"/>
</dbReference>
<dbReference type="InterPro" id="IPR045851">
    <property type="entry name" value="AMP-bd_C_sf"/>
</dbReference>
<dbReference type="CDD" id="cd05930">
    <property type="entry name" value="A_NRPS"/>
    <property type="match status" value="1"/>
</dbReference>
<evidence type="ECO:0000313" key="9">
    <source>
        <dbReference type="EMBL" id="GIH19417.1"/>
    </source>
</evidence>
<evidence type="ECO:0000259" key="8">
    <source>
        <dbReference type="PROSITE" id="PS50075"/>
    </source>
</evidence>
<dbReference type="InterPro" id="IPR009081">
    <property type="entry name" value="PP-bd_ACP"/>
</dbReference>
<feature type="region of interest" description="Disordered" evidence="7">
    <location>
        <begin position="399"/>
        <end position="419"/>
    </location>
</feature>
<dbReference type="NCBIfam" id="TIGR01733">
    <property type="entry name" value="AA-adenyl-dom"/>
    <property type="match status" value="1"/>
</dbReference>
<evidence type="ECO:0000256" key="6">
    <source>
        <dbReference type="ARBA" id="ARBA00022840"/>
    </source>
</evidence>
<feature type="compositionally biased region" description="Low complexity" evidence="7">
    <location>
        <begin position="400"/>
        <end position="419"/>
    </location>
</feature>
<dbReference type="SUPFAM" id="SSF69864">
    <property type="entry name" value="Argininosuccinate synthetase, C-terminal domain"/>
    <property type="match status" value="1"/>
</dbReference>
<dbReference type="GO" id="GO:0031177">
    <property type="term" value="F:phosphopantetheine binding"/>
    <property type="evidence" value="ECO:0007669"/>
    <property type="project" value="InterPro"/>
</dbReference>
<dbReference type="GO" id="GO:0004055">
    <property type="term" value="F:argininosuccinate synthase activity"/>
    <property type="evidence" value="ECO:0007669"/>
    <property type="project" value="InterPro"/>
</dbReference>
<organism evidence="9 10">
    <name type="scientific">Rugosimonospora africana</name>
    <dbReference type="NCBI Taxonomy" id="556532"/>
    <lineage>
        <taxon>Bacteria</taxon>
        <taxon>Bacillati</taxon>
        <taxon>Actinomycetota</taxon>
        <taxon>Actinomycetes</taxon>
        <taxon>Micromonosporales</taxon>
        <taxon>Micromonosporaceae</taxon>
        <taxon>Rugosimonospora</taxon>
    </lineage>
</organism>
<dbReference type="Pfam" id="PF20979">
    <property type="entry name" value="Arginosuc_syn_C"/>
    <property type="match status" value="1"/>
</dbReference>
<dbReference type="PROSITE" id="PS00012">
    <property type="entry name" value="PHOSPHOPANTETHEINE"/>
    <property type="match status" value="1"/>
</dbReference>
<dbReference type="Gene3D" id="3.30.300.30">
    <property type="match status" value="1"/>
</dbReference>
<dbReference type="InterPro" id="IPR036736">
    <property type="entry name" value="ACP-like_sf"/>
</dbReference>
<keyword evidence="5" id="KW-0547">Nucleotide-binding</keyword>
<dbReference type="GO" id="GO:0006526">
    <property type="term" value="P:L-arginine biosynthetic process"/>
    <property type="evidence" value="ECO:0007669"/>
    <property type="project" value="UniProtKB-UniPathway"/>
</dbReference>
<dbReference type="InterPro" id="IPR014729">
    <property type="entry name" value="Rossmann-like_a/b/a_fold"/>
</dbReference>
<keyword evidence="3" id="KW-0597">Phosphoprotein</keyword>
<evidence type="ECO:0000256" key="4">
    <source>
        <dbReference type="ARBA" id="ARBA00022598"/>
    </source>
</evidence>
<keyword evidence="10" id="KW-1185">Reference proteome</keyword>
<dbReference type="InterPro" id="IPR024074">
    <property type="entry name" value="AS_cat/multimer_dom_body"/>
</dbReference>
<comment type="cofactor">
    <cofactor evidence="1">
        <name>pantetheine 4'-phosphate</name>
        <dbReference type="ChEBI" id="CHEBI:47942"/>
    </cofactor>
</comment>
<feature type="domain" description="Carrier" evidence="8">
    <location>
        <begin position="1409"/>
        <end position="1485"/>
    </location>
</feature>
<dbReference type="GO" id="GO:0043041">
    <property type="term" value="P:amino acid activation for nonribosomal peptide biosynthetic process"/>
    <property type="evidence" value="ECO:0007669"/>
    <property type="project" value="TreeGrafter"/>
</dbReference>
<evidence type="ECO:0000256" key="3">
    <source>
        <dbReference type="ARBA" id="ARBA00022553"/>
    </source>
</evidence>
<dbReference type="InterPro" id="IPR020806">
    <property type="entry name" value="PKS_PP-bd"/>
</dbReference>
<dbReference type="Gene3D" id="3.40.50.12780">
    <property type="entry name" value="N-terminal domain of ligase-like"/>
    <property type="match status" value="1"/>
</dbReference>
<evidence type="ECO:0000313" key="10">
    <source>
        <dbReference type="Proteomes" id="UP000642748"/>
    </source>
</evidence>
<dbReference type="InterPro" id="IPR020845">
    <property type="entry name" value="AMP-binding_CS"/>
</dbReference>
<dbReference type="CDD" id="cd19531">
    <property type="entry name" value="LCL_NRPS-like"/>
    <property type="match status" value="2"/>
</dbReference>
<dbReference type="PROSITE" id="PS50075">
    <property type="entry name" value="CARRIER"/>
    <property type="match status" value="1"/>
</dbReference>
<dbReference type="InterPro" id="IPR023213">
    <property type="entry name" value="CAT-like_dom_sf"/>
</dbReference>
<name>A0A8J3R084_9ACTN</name>
<reference evidence="9" key="1">
    <citation type="submission" date="2021-01" db="EMBL/GenBank/DDBJ databases">
        <title>Whole genome shotgun sequence of Rugosimonospora africana NBRC 104875.</title>
        <authorList>
            <person name="Komaki H."/>
            <person name="Tamura T."/>
        </authorList>
    </citation>
    <scope>NUCLEOTIDE SEQUENCE</scope>
    <source>
        <strain evidence="9">NBRC 104875</strain>
    </source>
</reference>
<dbReference type="GO" id="GO:0005524">
    <property type="term" value="F:ATP binding"/>
    <property type="evidence" value="ECO:0007669"/>
    <property type="project" value="UniProtKB-KW"/>
</dbReference>
<dbReference type="GO" id="GO:0044550">
    <property type="term" value="P:secondary metabolite biosynthetic process"/>
    <property type="evidence" value="ECO:0007669"/>
    <property type="project" value="TreeGrafter"/>
</dbReference>
<dbReference type="InterPro" id="IPR001242">
    <property type="entry name" value="Condensation_dom"/>
</dbReference>